<dbReference type="Proteomes" id="UP000492820">
    <property type="component" value="Unassembled WGS sequence"/>
</dbReference>
<evidence type="ECO:0000313" key="2">
    <source>
        <dbReference type="Proteomes" id="UP000492820"/>
    </source>
</evidence>
<reference evidence="1 2" key="1">
    <citation type="journal article" date="2013" name="Nature">
        <title>The genomes of four tapeworm species reveal adaptations to parasitism.</title>
        <authorList>
            <person name="Tsai I.J."/>
            <person name="Zarowiecki M."/>
            <person name="Holroyd N."/>
            <person name="Garciarrubio A."/>
            <person name="Sanchez-Flores A."/>
            <person name="Brooks K.L."/>
            <person name="Tracey A."/>
            <person name="Bobes R.J."/>
            <person name="Fragoso G."/>
            <person name="Sciutto E."/>
            <person name="Aslett M."/>
            <person name="Beasley H."/>
            <person name="Bennett H.M."/>
            <person name="Cai J."/>
            <person name="Camicia F."/>
            <person name="Clark R."/>
            <person name="Cucher M."/>
            <person name="De Silva N."/>
            <person name="Day T.A."/>
            <person name="Deplazes P."/>
            <person name="Estrada K."/>
            <person name="Fernandez C."/>
            <person name="Holland P.W."/>
            <person name="Hou J."/>
            <person name="Hu S."/>
            <person name="Huckvale T."/>
            <person name="Hung S.S."/>
            <person name="Kamenetzky L."/>
            <person name="Keane J.A."/>
            <person name="Kiss F."/>
            <person name="Koziol U."/>
            <person name="Lambert O."/>
            <person name="Liu K."/>
            <person name="Luo X."/>
            <person name="Luo Y."/>
            <person name="Macchiaroli N."/>
            <person name="Nichol S."/>
            <person name="Paps J."/>
            <person name="Parkinson J."/>
            <person name="Pouchkina-Stantcheva N."/>
            <person name="Riddiford N."/>
            <person name="Rosenzvit M."/>
            <person name="Salinas G."/>
            <person name="Wasmuth J.D."/>
            <person name="Zamanian M."/>
            <person name="Zheng Y."/>
            <person name="Cai X."/>
            <person name="Soberon X."/>
            <person name="Olson P.D."/>
            <person name="Laclette J.P."/>
            <person name="Brehm K."/>
            <person name="Berriman M."/>
            <person name="Garciarrubio A."/>
            <person name="Bobes R.J."/>
            <person name="Fragoso G."/>
            <person name="Sanchez-Flores A."/>
            <person name="Estrada K."/>
            <person name="Cevallos M.A."/>
            <person name="Morett E."/>
            <person name="Gonzalez V."/>
            <person name="Portillo T."/>
            <person name="Ochoa-Leyva A."/>
            <person name="Jose M.V."/>
            <person name="Sciutto E."/>
            <person name="Landa A."/>
            <person name="Jimenez L."/>
            <person name="Valdes V."/>
            <person name="Carrero J.C."/>
            <person name="Larralde C."/>
            <person name="Morales-Montor J."/>
            <person name="Limon-Lason J."/>
            <person name="Soberon X."/>
            <person name="Laclette J.P."/>
        </authorList>
    </citation>
    <scope>NUCLEOTIDE SEQUENCE [LARGE SCALE GENOMIC DNA]</scope>
</reference>
<proteinExistence type="predicted"/>
<evidence type="ECO:0000313" key="3">
    <source>
        <dbReference type="WBParaSite" id="EgrG_000401800"/>
    </source>
</evidence>
<evidence type="ECO:0000313" key="1">
    <source>
        <dbReference type="EMBL" id="CDS25099.1"/>
    </source>
</evidence>
<name>A0A068X4Z0_ECHGR</name>
<gene>
    <name evidence="1" type="ORF">EgrG_000401800</name>
</gene>
<dbReference type="EMBL" id="LK028719">
    <property type="protein sequence ID" value="CDS25099.1"/>
    <property type="molecule type" value="Genomic_DNA"/>
</dbReference>
<reference evidence="3" key="3">
    <citation type="submission" date="2020-10" db="UniProtKB">
        <authorList>
            <consortium name="WormBaseParasite"/>
        </authorList>
    </citation>
    <scope>IDENTIFICATION</scope>
</reference>
<accession>A0A068X4Z0</accession>
<protein>
    <submittedName>
        <fullName evidence="1 3">Uncharacterized protein</fullName>
    </submittedName>
</protein>
<reference evidence="1" key="2">
    <citation type="submission" date="2014-06" db="EMBL/GenBank/DDBJ databases">
        <authorList>
            <person name="Aslett M."/>
        </authorList>
    </citation>
    <scope>NUCLEOTIDE SEQUENCE</scope>
</reference>
<sequence>MWNIVHPVTVISRGCRNQIHYHCSNVYVLISHHS</sequence>
<organism evidence="1">
    <name type="scientific">Echinococcus granulosus</name>
    <name type="common">Hydatid tapeworm</name>
    <dbReference type="NCBI Taxonomy" id="6210"/>
    <lineage>
        <taxon>Eukaryota</taxon>
        <taxon>Metazoa</taxon>
        <taxon>Spiralia</taxon>
        <taxon>Lophotrochozoa</taxon>
        <taxon>Platyhelminthes</taxon>
        <taxon>Cestoda</taxon>
        <taxon>Eucestoda</taxon>
        <taxon>Cyclophyllidea</taxon>
        <taxon>Taeniidae</taxon>
        <taxon>Echinococcus</taxon>
        <taxon>Echinococcus granulosus group</taxon>
    </lineage>
</organism>
<dbReference type="WBParaSite" id="EgrG_000401800">
    <property type="protein sequence ID" value="EgrG_000401800"/>
    <property type="gene ID" value="EgrG_000401800"/>
</dbReference>
<dbReference type="AlphaFoldDB" id="A0A068X4Z0"/>